<organism evidence="2 3">
    <name type="scientific">Mycobacterium cookii</name>
    <dbReference type="NCBI Taxonomy" id="1775"/>
    <lineage>
        <taxon>Bacteria</taxon>
        <taxon>Bacillati</taxon>
        <taxon>Actinomycetota</taxon>
        <taxon>Actinomycetes</taxon>
        <taxon>Mycobacteriales</taxon>
        <taxon>Mycobacteriaceae</taxon>
        <taxon>Mycobacterium</taxon>
    </lineage>
</organism>
<feature type="compositionally biased region" description="Basic and acidic residues" evidence="1">
    <location>
        <begin position="101"/>
        <end position="117"/>
    </location>
</feature>
<reference evidence="2 3" key="1">
    <citation type="journal article" date="2019" name="Emerg. Microbes Infect.">
        <title>Comprehensive subspecies identification of 175 nontuberculous mycobacteria species based on 7547 genomic profiles.</title>
        <authorList>
            <person name="Matsumoto Y."/>
            <person name="Kinjo T."/>
            <person name="Motooka D."/>
            <person name="Nabeya D."/>
            <person name="Jung N."/>
            <person name="Uechi K."/>
            <person name="Horii T."/>
            <person name="Iida T."/>
            <person name="Fujita J."/>
            <person name="Nakamura S."/>
        </authorList>
    </citation>
    <scope>NUCLEOTIDE SEQUENCE [LARGE SCALE GENOMIC DNA]</scope>
    <source>
        <strain evidence="2 3">JCM 12404</strain>
    </source>
</reference>
<name>A0A7I7L0Y7_9MYCO</name>
<dbReference type="KEGG" id="mcoo:MCOO_32370"/>
<evidence type="ECO:0000256" key="1">
    <source>
        <dbReference type="SAM" id="MobiDB-lite"/>
    </source>
</evidence>
<sequence>MTQCNTMAAPAPPGTIEPDALATTLGMDDPLVVLALIAEVDAIFCAAEASLCQPPAPPAAGCARCGPRRAGRALHRAARRQHRQPARRVDPMQRSPPRNGKPVELDHRNDQQHMEAR</sequence>
<protein>
    <submittedName>
        <fullName evidence="2">Uncharacterized protein</fullName>
    </submittedName>
</protein>
<accession>A0A7I7L0Y7</accession>
<evidence type="ECO:0000313" key="3">
    <source>
        <dbReference type="Proteomes" id="UP000465866"/>
    </source>
</evidence>
<proteinExistence type="predicted"/>
<dbReference type="AlphaFoldDB" id="A0A7I7L0Y7"/>
<keyword evidence="3" id="KW-1185">Reference proteome</keyword>
<feature type="region of interest" description="Disordered" evidence="1">
    <location>
        <begin position="1"/>
        <end position="21"/>
    </location>
</feature>
<evidence type="ECO:0000313" key="2">
    <source>
        <dbReference type="EMBL" id="BBX47222.1"/>
    </source>
</evidence>
<gene>
    <name evidence="2" type="ORF">MCOO_32370</name>
</gene>
<dbReference type="RefSeq" id="WP_163777641.1">
    <property type="nucleotide sequence ID" value="NZ_AP022569.1"/>
</dbReference>
<feature type="compositionally biased region" description="Basic residues" evidence="1">
    <location>
        <begin position="70"/>
        <end position="86"/>
    </location>
</feature>
<feature type="region of interest" description="Disordered" evidence="1">
    <location>
        <begin position="70"/>
        <end position="117"/>
    </location>
</feature>
<dbReference type="EMBL" id="AP022569">
    <property type="protein sequence ID" value="BBX47222.1"/>
    <property type="molecule type" value="Genomic_DNA"/>
</dbReference>
<dbReference type="Proteomes" id="UP000465866">
    <property type="component" value="Chromosome"/>
</dbReference>